<proteinExistence type="inferred from homology"/>
<evidence type="ECO:0000313" key="7">
    <source>
        <dbReference type="Proteomes" id="UP000762676"/>
    </source>
</evidence>
<evidence type="ECO:0000256" key="5">
    <source>
        <dbReference type="SAM" id="SignalP"/>
    </source>
</evidence>
<name>A0AAV4EFS1_9GAST</name>
<gene>
    <name evidence="6" type="ORF">ElyMa_001788000</name>
</gene>
<keyword evidence="4 5" id="KW-0732">Signal</keyword>
<dbReference type="InterPro" id="IPR029034">
    <property type="entry name" value="Cystine-knot_cytokine"/>
</dbReference>
<evidence type="ECO:0000256" key="1">
    <source>
        <dbReference type="ARBA" id="ARBA00004613"/>
    </source>
</evidence>
<dbReference type="GO" id="GO:0005125">
    <property type="term" value="F:cytokine activity"/>
    <property type="evidence" value="ECO:0007669"/>
    <property type="project" value="InterPro"/>
</dbReference>
<reference evidence="6 7" key="1">
    <citation type="journal article" date="2021" name="Elife">
        <title>Chloroplast acquisition without the gene transfer in kleptoplastic sea slugs, Plakobranchus ocellatus.</title>
        <authorList>
            <person name="Maeda T."/>
            <person name="Takahashi S."/>
            <person name="Yoshida T."/>
            <person name="Shimamura S."/>
            <person name="Takaki Y."/>
            <person name="Nagai Y."/>
            <person name="Toyoda A."/>
            <person name="Suzuki Y."/>
            <person name="Arimoto A."/>
            <person name="Ishii H."/>
            <person name="Satoh N."/>
            <person name="Nishiyama T."/>
            <person name="Hasebe M."/>
            <person name="Maruyama T."/>
            <person name="Minagawa J."/>
            <person name="Obokata J."/>
            <person name="Shigenobu S."/>
        </authorList>
    </citation>
    <scope>NUCLEOTIDE SEQUENCE [LARGE SCALE GENOMIC DNA]</scope>
</reference>
<evidence type="ECO:0000256" key="3">
    <source>
        <dbReference type="ARBA" id="ARBA00022525"/>
    </source>
</evidence>
<evidence type="ECO:0000256" key="4">
    <source>
        <dbReference type="ARBA" id="ARBA00022729"/>
    </source>
</evidence>
<evidence type="ECO:0000313" key="6">
    <source>
        <dbReference type="EMBL" id="GFR59181.1"/>
    </source>
</evidence>
<dbReference type="InterPro" id="IPR010345">
    <property type="entry name" value="IL-17_fam"/>
</dbReference>
<dbReference type="Pfam" id="PF06083">
    <property type="entry name" value="IL17"/>
    <property type="match status" value="1"/>
</dbReference>
<protein>
    <submittedName>
        <fullName evidence="6">Interleukin-17-4</fullName>
    </submittedName>
</protein>
<evidence type="ECO:0000256" key="2">
    <source>
        <dbReference type="ARBA" id="ARBA00007236"/>
    </source>
</evidence>
<sequence length="437" mass="48860">MRLNNLAATSLFPLLLSVWLVTPIYSHIIGGSYNTDFHLARNRGSPGEKRATNVRRSLFDGLNIGLTRGRTVSHRSRHNNHHLRRHNNANSVGYEMLDEIFIESLPFQSLASSSPRLRRDIPARTIFSTTKLPADNKETKTSMDLDQQNLHHNIETDTIYRAAPSNNNPFLRARRDTAAADSASASISQTCSLPTNLPAQVAELNTFLANSEYIGVLPEQDGHISLPSNQPENSCPAASGSWWPRQESNLKSTCPWIWEELDNGPNAYPRYLRQAKCMCQKCVDSDVYQCQEFRHNVTIFRLKGCQNGLAVMEKDRVAVTLGCYCAAPEPEASADTHDNDSNGDVLLPSIAQREGTTLEIFCRGNVKEAYKCKQLAKLRESDHDMVQVIPKYRSVLKSVKLATKIVNIYNEESIGDLQACLDCTDWGVFMDSSEDLG</sequence>
<dbReference type="Proteomes" id="UP000762676">
    <property type="component" value="Unassembled WGS sequence"/>
</dbReference>
<keyword evidence="3" id="KW-0964">Secreted</keyword>
<organism evidence="6 7">
    <name type="scientific">Elysia marginata</name>
    <dbReference type="NCBI Taxonomy" id="1093978"/>
    <lineage>
        <taxon>Eukaryota</taxon>
        <taxon>Metazoa</taxon>
        <taxon>Spiralia</taxon>
        <taxon>Lophotrochozoa</taxon>
        <taxon>Mollusca</taxon>
        <taxon>Gastropoda</taxon>
        <taxon>Heterobranchia</taxon>
        <taxon>Euthyneura</taxon>
        <taxon>Panpulmonata</taxon>
        <taxon>Sacoglossa</taxon>
        <taxon>Placobranchoidea</taxon>
        <taxon>Plakobranchidae</taxon>
        <taxon>Elysia</taxon>
    </lineage>
</organism>
<dbReference type="Gene3D" id="2.10.90.10">
    <property type="entry name" value="Cystine-knot cytokines"/>
    <property type="match status" value="1"/>
</dbReference>
<feature type="signal peptide" evidence="5">
    <location>
        <begin position="1"/>
        <end position="26"/>
    </location>
</feature>
<comment type="subcellular location">
    <subcellularLocation>
        <location evidence="1">Secreted</location>
    </subcellularLocation>
</comment>
<dbReference type="EMBL" id="BMAT01003629">
    <property type="protein sequence ID" value="GFR59181.1"/>
    <property type="molecule type" value="Genomic_DNA"/>
</dbReference>
<comment type="similarity">
    <text evidence="2">Belongs to the IL-17 family.</text>
</comment>
<accession>A0AAV4EFS1</accession>
<keyword evidence="7" id="KW-1185">Reference proteome</keyword>
<dbReference type="AlphaFoldDB" id="A0AAV4EFS1"/>
<comment type="caution">
    <text evidence="6">The sequence shown here is derived from an EMBL/GenBank/DDBJ whole genome shotgun (WGS) entry which is preliminary data.</text>
</comment>
<feature type="chain" id="PRO_5043741472" evidence="5">
    <location>
        <begin position="27"/>
        <end position="437"/>
    </location>
</feature>
<dbReference type="GO" id="GO:0005576">
    <property type="term" value="C:extracellular region"/>
    <property type="evidence" value="ECO:0007669"/>
    <property type="project" value="UniProtKB-SubCell"/>
</dbReference>
<dbReference type="SUPFAM" id="SSF57501">
    <property type="entry name" value="Cystine-knot cytokines"/>
    <property type="match status" value="1"/>
</dbReference>